<dbReference type="Gene3D" id="3.40.47.10">
    <property type="match status" value="1"/>
</dbReference>
<organism evidence="5 6">
    <name type="scientific">Actinocorallia aurantiaca</name>
    <dbReference type="NCBI Taxonomy" id="46204"/>
    <lineage>
        <taxon>Bacteria</taxon>
        <taxon>Bacillati</taxon>
        <taxon>Actinomycetota</taxon>
        <taxon>Actinomycetes</taxon>
        <taxon>Streptosporangiales</taxon>
        <taxon>Thermomonosporaceae</taxon>
        <taxon>Actinocorallia</taxon>
    </lineage>
</organism>
<comment type="caution">
    <text evidence="5">The sequence shown here is derived from an EMBL/GenBank/DDBJ whole genome shotgun (WGS) entry which is preliminary data.</text>
</comment>
<dbReference type="InterPro" id="IPR014031">
    <property type="entry name" value="Ketoacyl_synth_C"/>
</dbReference>
<dbReference type="Pfam" id="PF02801">
    <property type="entry name" value="Ketoacyl-synt_C"/>
    <property type="match status" value="1"/>
</dbReference>
<name>A0ABN3ULR2_9ACTN</name>
<evidence type="ECO:0000313" key="5">
    <source>
        <dbReference type="EMBL" id="GAA2735297.1"/>
    </source>
</evidence>
<feature type="domain" description="Ketosynthase family 3 (KS3)" evidence="4">
    <location>
        <begin position="3"/>
        <end position="419"/>
    </location>
</feature>
<dbReference type="PROSITE" id="PS52004">
    <property type="entry name" value="KS3_2"/>
    <property type="match status" value="1"/>
</dbReference>
<evidence type="ECO:0000256" key="3">
    <source>
        <dbReference type="RuleBase" id="RU003694"/>
    </source>
</evidence>
<dbReference type="PANTHER" id="PTHR11712">
    <property type="entry name" value="POLYKETIDE SYNTHASE-RELATED"/>
    <property type="match status" value="1"/>
</dbReference>
<dbReference type="InterPro" id="IPR000794">
    <property type="entry name" value="Beta-ketoacyl_synthase"/>
</dbReference>
<sequence>MGETRVAVTGLGASTPLGGDVASTWAAALAGESGVSTLPWEGLDGLPVHFAGQAAVEPAASGVLSEEQLRDIDRSQLFAMIAAREAMRDAGYRYGEDGGRTVDPDRLGVVLSSGIGGLLSTAKNYDALLNESWHQVSPLGVQMQMPNGPAARVGLEYRATAGVHALVSACSSSNEAIGYGIDMIRGGRADVVIVGGAEACIHPLPMVSFAAMRAMSTRNDDPERASRPFDRDRDGFVLGEGAAVLVLESEEYARARGARIHAYAAGVGYSADGHDMVQPPQDGRGLTKAMVRCLAHAGLRPEQILHINAHGTSTPQGDVAEINAIKGAFGDHARELAITASKSLTGHLLGGAGALGSLLTVLSLREGLVPPVANLDNLDEAIDLDIVTGEPRKIPDGPAAALNNSVGFGGHNVSVAFERAL</sequence>
<keyword evidence="6" id="KW-1185">Reference proteome</keyword>
<evidence type="ECO:0000256" key="1">
    <source>
        <dbReference type="ARBA" id="ARBA00008467"/>
    </source>
</evidence>
<dbReference type="EMBL" id="BAAATZ010000029">
    <property type="protein sequence ID" value="GAA2735297.1"/>
    <property type="molecule type" value="Genomic_DNA"/>
</dbReference>
<dbReference type="InterPro" id="IPR014030">
    <property type="entry name" value="Ketoacyl_synth_N"/>
</dbReference>
<evidence type="ECO:0000313" key="6">
    <source>
        <dbReference type="Proteomes" id="UP001501842"/>
    </source>
</evidence>
<dbReference type="Pfam" id="PF00109">
    <property type="entry name" value="ketoacyl-synt"/>
    <property type="match status" value="1"/>
</dbReference>
<keyword evidence="2 3" id="KW-0808">Transferase</keyword>
<comment type="similarity">
    <text evidence="1 3">Belongs to the thiolase-like superfamily. Beta-ketoacyl-ACP synthases family.</text>
</comment>
<accession>A0ABN3ULR2</accession>
<dbReference type="PANTHER" id="PTHR11712:SF336">
    <property type="entry name" value="3-OXOACYL-[ACYL-CARRIER-PROTEIN] SYNTHASE, MITOCHONDRIAL"/>
    <property type="match status" value="1"/>
</dbReference>
<dbReference type="SMART" id="SM00825">
    <property type="entry name" value="PKS_KS"/>
    <property type="match status" value="1"/>
</dbReference>
<gene>
    <name evidence="5" type="ORF">GCM10010439_59730</name>
</gene>
<evidence type="ECO:0000259" key="4">
    <source>
        <dbReference type="PROSITE" id="PS52004"/>
    </source>
</evidence>
<reference evidence="5 6" key="1">
    <citation type="journal article" date="2019" name="Int. J. Syst. Evol. Microbiol.">
        <title>The Global Catalogue of Microorganisms (GCM) 10K type strain sequencing project: providing services to taxonomists for standard genome sequencing and annotation.</title>
        <authorList>
            <consortium name="The Broad Institute Genomics Platform"/>
            <consortium name="The Broad Institute Genome Sequencing Center for Infectious Disease"/>
            <person name="Wu L."/>
            <person name="Ma J."/>
        </authorList>
    </citation>
    <scope>NUCLEOTIDE SEQUENCE [LARGE SCALE GENOMIC DNA]</scope>
    <source>
        <strain evidence="5 6">JCM 8201</strain>
    </source>
</reference>
<dbReference type="NCBIfam" id="NF005589">
    <property type="entry name" value="PRK07314.1"/>
    <property type="match status" value="1"/>
</dbReference>
<dbReference type="RefSeq" id="WP_344455299.1">
    <property type="nucleotide sequence ID" value="NZ_BAAATZ010000029.1"/>
</dbReference>
<protein>
    <submittedName>
        <fullName evidence="5">Beta-ketoacyl-[acyl-carrier-protein] synthase family protein</fullName>
    </submittedName>
</protein>
<dbReference type="InterPro" id="IPR020841">
    <property type="entry name" value="PKS_Beta-ketoAc_synthase_dom"/>
</dbReference>
<evidence type="ECO:0000256" key="2">
    <source>
        <dbReference type="ARBA" id="ARBA00022679"/>
    </source>
</evidence>
<dbReference type="CDD" id="cd00834">
    <property type="entry name" value="KAS_I_II"/>
    <property type="match status" value="1"/>
</dbReference>
<proteinExistence type="inferred from homology"/>
<dbReference type="InterPro" id="IPR016039">
    <property type="entry name" value="Thiolase-like"/>
</dbReference>
<dbReference type="Proteomes" id="UP001501842">
    <property type="component" value="Unassembled WGS sequence"/>
</dbReference>
<dbReference type="SUPFAM" id="SSF53901">
    <property type="entry name" value="Thiolase-like"/>
    <property type="match status" value="2"/>
</dbReference>